<comment type="caution">
    <text evidence="1">The sequence shown here is derived from an EMBL/GenBank/DDBJ whole genome shotgun (WGS) entry which is preliminary data.</text>
</comment>
<proteinExistence type="predicted"/>
<accession>A0A1X2I1F0</accession>
<reference evidence="1 2" key="1">
    <citation type="submission" date="2016-07" db="EMBL/GenBank/DDBJ databases">
        <title>Pervasive Adenine N6-methylation of Active Genes in Fungi.</title>
        <authorList>
            <consortium name="DOE Joint Genome Institute"/>
            <person name="Mondo S.J."/>
            <person name="Dannebaum R.O."/>
            <person name="Kuo R.C."/>
            <person name="Labutti K."/>
            <person name="Haridas S."/>
            <person name="Kuo A."/>
            <person name="Salamov A."/>
            <person name="Ahrendt S.R."/>
            <person name="Lipzen A."/>
            <person name="Sullivan W."/>
            <person name="Andreopoulos W.B."/>
            <person name="Clum A."/>
            <person name="Lindquist E."/>
            <person name="Daum C."/>
            <person name="Ramamoorthy G.K."/>
            <person name="Gryganskyi A."/>
            <person name="Culley D."/>
            <person name="Magnuson J.K."/>
            <person name="James T.Y."/>
            <person name="O'Malley M.A."/>
            <person name="Stajich J.E."/>
            <person name="Spatafora J.W."/>
            <person name="Visel A."/>
            <person name="Grigoriev I.V."/>
        </authorList>
    </citation>
    <scope>NUCLEOTIDE SEQUENCE [LARGE SCALE GENOMIC DNA]</scope>
    <source>
        <strain evidence="1 2">NRRL 1336</strain>
    </source>
</reference>
<organism evidence="1 2">
    <name type="scientific">Absidia repens</name>
    <dbReference type="NCBI Taxonomy" id="90262"/>
    <lineage>
        <taxon>Eukaryota</taxon>
        <taxon>Fungi</taxon>
        <taxon>Fungi incertae sedis</taxon>
        <taxon>Mucoromycota</taxon>
        <taxon>Mucoromycotina</taxon>
        <taxon>Mucoromycetes</taxon>
        <taxon>Mucorales</taxon>
        <taxon>Cunninghamellaceae</taxon>
        <taxon>Absidia</taxon>
    </lineage>
</organism>
<dbReference type="EMBL" id="MCGE01000036">
    <property type="protein sequence ID" value="ORZ07172.1"/>
    <property type="molecule type" value="Genomic_DNA"/>
</dbReference>
<protein>
    <submittedName>
        <fullName evidence="1">Uncharacterized protein</fullName>
    </submittedName>
</protein>
<dbReference type="AlphaFoldDB" id="A0A1X2I1F0"/>
<sequence>MKAISAIHHPKIMDLHLWRVRCLRDSGGTVLRQLVRDCPMLAQHNMLQHLDQEAITKIRLAS</sequence>
<evidence type="ECO:0000313" key="1">
    <source>
        <dbReference type="EMBL" id="ORZ07172.1"/>
    </source>
</evidence>
<keyword evidence="2" id="KW-1185">Reference proteome</keyword>
<evidence type="ECO:0000313" key="2">
    <source>
        <dbReference type="Proteomes" id="UP000193560"/>
    </source>
</evidence>
<gene>
    <name evidence="1" type="ORF">BCR42DRAFT_442876</name>
</gene>
<name>A0A1X2I1F0_9FUNG</name>
<dbReference type="Proteomes" id="UP000193560">
    <property type="component" value="Unassembled WGS sequence"/>
</dbReference>